<organism evidence="2 3">
    <name type="scientific">Punica granatum</name>
    <name type="common">Pomegranate</name>
    <dbReference type="NCBI Taxonomy" id="22663"/>
    <lineage>
        <taxon>Eukaryota</taxon>
        <taxon>Viridiplantae</taxon>
        <taxon>Streptophyta</taxon>
        <taxon>Embryophyta</taxon>
        <taxon>Tracheophyta</taxon>
        <taxon>Spermatophyta</taxon>
        <taxon>Magnoliopsida</taxon>
        <taxon>eudicotyledons</taxon>
        <taxon>Gunneridae</taxon>
        <taxon>Pentapetalae</taxon>
        <taxon>rosids</taxon>
        <taxon>malvids</taxon>
        <taxon>Myrtales</taxon>
        <taxon>Lythraceae</taxon>
        <taxon>Punica</taxon>
    </lineage>
</organism>
<feature type="compositionally biased region" description="Basic and acidic residues" evidence="1">
    <location>
        <begin position="153"/>
        <end position="169"/>
    </location>
</feature>
<gene>
    <name evidence="2" type="ORF">CRG98_027684</name>
</gene>
<dbReference type="AlphaFoldDB" id="A0A2I0J6R3"/>
<evidence type="ECO:0000256" key="1">
    <source>
        <dbReference type="SAM" id="MobiDB-lite"/>
    </source>
</evidence>
<sequence length="183" mass="20418">MDPREPKRLTAPSMRFGREVQGLSRVYDDLILTDSDHFALCMHVYTTYEHRINVSYKQISKILASLSCRGMLPSLDTRGKESGKRPWESRDSAWMLRVTGPERWQQRRLGENGVGTLAPTMARCKIRFVGLLRSGSRRLWTAPNVPNPGQARNSEKNSIKKNGPGKEETGGTVVVHGGSALGP</sequence>
<keyword evidence="3" id="KW-1185">Reference proteome</keyword>
<accession>A0A2I0J6R3</accession>
<feature type="region of interest" description="Disordered" evidence="1">
    <location>
        <begin position="139"/>
        <end position="183"/>
    </location>
</feature>
<dbReference type="Proteomes" id="UP000233551">
    <property type="component" value="Unassembled WGS sequence"/>
</dbReference>
<dbReference type="EMBL" id="PGOL01001982">
    <property type="protein sequence ID" value="PKI51928.1"/>
    <property type="molecule type" value="Genomic_DNA"/>
</dbReference>
<evidence type="ECO:0000313" key="2">
    <source>
        <dbReference type="EMBL" id="PKI51928.1"/>
    </source>
</evidence>
<evidence type="ECO:0000313" key="3">
    <source>
        <dbReference type="Proteomes" id="UP000233551"/>
    </source>
</evidence>
<name>A0A2I0J6R3_PUNGR</name>
<proteinExistence type="predicted"/>
<protein>
    <submittedName>
        <fullName evidence="2">Uncharacterized protein</fullName>
    </submittedName>
</protein>
<reference evidence="2 3" key="1">
    <citation type="submission" date="2017-11" db="EMBL/GenBank/DDBJ databases">
        <title>De-novo sequencing of pomegranate (Punica granatum L.) genome.</title>
        <authorList>
            <person name="Akparov Z."/>
            <person name="Amiraslanov A."/>
            <person name="Hajiyeva S."/>
            <person name="Abbasov M."/>
            <person name="Kaur K."/>
            <person name="Hamwieh A."/>
            <person name="Solovyev V."/>
            <person name="Salamov A."/>
            <person name="Braich B."/>
            <person name="Kosarev P."/>
            <person name="Mahmoud A."/>
            <person name="Hajiyev E."/>
            <person name="Babayeva S."/>
            <person name="Izzatullayeva V."/>
            <person name="Mammadov A."/>
            <person name="Mammadov A."/>
            <person name="Sharifova S."/>
            <person name="Ojaghi J."/>
            <person name="Eynullazada K."/>
            <person name="Bayramov B."/>
            <person name="Abdulazimova A."/>
            <person name="Shahmuradov I."/>
        </authorList>
    </citation>
    <scope>NUCLEOTIDE SEQUENCE [LARGE SCALE GENOMIC DNA]</scope>
    <source>
        <strain evidence="3">cv. AG2017</strain>
        <tissue evidence="2">Leaf</tissue>
    </source>
</reference>
<comment type="caution">
    <text evidence="2">The sequence shown here is derived from an EMBL/GenBank/DDBJ whole genome shotgun (WGS) entry which is preliminary data.</text>
</comment>
<feature type="compositionally biased region" description="Low complexity" evidence="1">
    <location>
        <begin position="170"/>
        <end position="183"/>
    </location>
</feature>